<comment type="caution">
    <text evidence="1">The sequence shown here is derived from an EMBL/GenBank/DDBJ whole genome shotgun (WGS) entry which is preliminary data.</text>
</comment>
<dbReference type="InterPro" id="IPR045362">
    <property type="entry name" value="CIS_spike_tip"/>
</dbReference>
<dbReference type="Proteomes" id="UP000318126">
    <property type="component" value="Unassembled WGS sequence"/>
</dbReference>
<keyword evidence="2" id="KW-1185">Reference proteome</keyword>
<accession>A0A553JK41</accession>
<dbReference type="AlphaFoldDB" id="A0A553JK41"/>
<proteinExistence type="predicted"/>
<evidence type="ECO:0000313" key="2">
    <source>
        <dbReference type="Proteomes" id="UP000318126"/>
    </source>
</evidence>
<dbReference type="OrthoDB" id="5518630at2"/>
<sequence length="144" mass="15475">MLDTLIQSSDEIHIKPTDFPGLQLTKPVILSLKGTGPMSVDGQQVCIKDDVDKFKKIGVVYNSNNFQAGFGTITLDSGTLTYASNAVGNDKKKLVLKGQNFVAKFTVDLPAIDPASGSPHPVKEVPNPNASFLLKASFMHIQMA</sequence>
<protein>
    <submittedName>
        <fullName evidence="1">Uncharacterized protein</fullName>
    </submittedName>
</protein>
<dbReference type="RefSeq" id="WP_144041670.1">
    <property type="nucleotide sequence ID" value="NZ_BMPL01000024.1"/>
</dbReference>
<evidence type="ECO:0000313" key="1">
    <source>
        <dbReference type="EMBL" id="TRY12819.1"/>
    </source>
</evidence>
<organism evidence="1 2">
    <name type="scientific">Shewanella hanedai</name>
    <name type="common">Alteromonas hanedai</name>
    <dbReference type="NCBI Taxonomy" id="25"/>
    <lineage>
        <taxon>Bacteria</taxon>
        <taxon>Pseudomonadati</taxon>
        <taxon>Pseudomonadota</taxon>
        <taxon>Gammaproteobacteria</taxon>
        <taxon>Alteromonadales</taxon>
        <taxon>Shewanellaceae</taxon>
        <taxon>Shewanella</taxon>
    </lineage>
</organism>
<dbReference type="Pfam" id="PF19267">
    <property type="entry name" value="CIS_spike_tip"/>
    <property type="match status" value="1"/>
</dbReference>
<name>A0A553JK41_SHEHA</name>
<reference evidence="2" key="1">
    <citation type="submission" date="2019-07" db="EMBL/GenBank/DDBJ databases">
        <title>Shewanella sp. YLB-08 draft genomic sequence.</title>
        <authorList>
            <person name="Yu L."/>
        </authorList>
    </citation>
    <scope>NUCLEOTIDE SEQUENCE [LARGE SCALE GENOMIC DNA]</scope>
    <source>
        <strain evidence="2">JCM 20706</strain>
    </source>
</reference>
<dbReference type="EMBL" id="VKGK01000026">
    <property type="protein sequence ID" value="TRY12819.1"/>
    <property type="molecule type" value="Genomic_DNA"/>
</dbReference>
<gene>
    <name evidence="1" type="ORF">FN961_18540</name>
</gene>